<feature type="short sequence motif" description="'HIGH' region" evidence="7">
    <location>
        <begin position="18"/>
        <end position="28"/>
    </location>
</feature>
<evidence type="ECO:0000256" key="7">
    <source>
        <dbReference type="HAMAP-Rule" id="MF_01428"/>
    </source>
</evidence>
<evidence type="ECO:0000313" key="10">
    <source>
        <dbReference type="EMBL" id="SBV30986.1"/>
    </source>
</evidence>
<comment type="function">
    <text evidence="7">Catalyzes the tRNA-independent activation of glutamate in presence of ATP and the subsequent transfer of glutamate onto a tRNA(Asp). Glutamate is transferred on the 2-amino-5-(4,5-dihydroxy-2-cyclopenten-1-yl) moiety of the queuosine in the wobble position of the QUC anticodon.</text>
</comment>
<dbReference type="InterPro" id="IPR049940">
    <property type="entry name" value="GluQ/Sye"/>
</dbReference>
<feature type="binding site" evidence="7">
    <location>
        <position position="125"/>
    </location>
    <ligand>
        <name>Zn(2+)</name>
        <dbReference type="ChEBI" id="CHEBI:29105"/>
    </ligand>
</feature>
<dbReference type="InterPro" id="IPR020058">
    <property type="entry name" value="Glu/Gln-tRNA-synth_Ib_cat-dom"/>
</dbReference>
<evidence type="ECO:0000313" key="11">
    <source>
        <dbReference type="Proteomes" id="UP000190837"/>
    </source>
</evidence>
<feature type="binding site" evidence="7">
    <location>
        <position position="105"/>
    </location>
    <ligand>
        <name>Zn(2+)</name>
        <dbReference type="ChEBI" id="CHEBI:29105"/>
    </ligand>
</feature>
<keyword evidence="6 7" id="KW-0030">Aminoacyl-tRNA synthetase</keyword>
<feature type="short sequence motif" description="'KMSKS' region" evidence="7">
    <location>
        <begin position="241"/>
        <end position="245"/>
    </location>
</feature>
<dbReference type="AlphaFoldDB" id="A0A1C3NEG2"/>
<evidence type="ECO:0000256" key="2">
    <source>
        <dbReference type="ARBA" id="ARBA00022723"/>
    </source>
</evidence>
<dbReference type="InterPro" id="IPR000924">
    <property type="entry name" value="Glu/Gln-tRNA-synth"/>
</dbReference>
<reference evidence="11" key="1">
    <citation type="submission" date="2016-04" db="EMBL/GenBank/DDBJ databases">
        <authorList>
            <person name="Tagini F."/>
        </authorList>
    </citation>
    <scope>NUCLEOTIDE SEQUENCE [LARGE SCALE GENOMIC DNA]</scope>
    <source>
        <strain evidence="11">CHUV0807</strain>
    </source>
</reference>
<dbReference type="GO" id="GO:0004818">
    <property type="term" value="F:glutamate-tRNA ligase activity"/>
    <property type="evidence" value="ECO:0007669"/>
    <property type="project" value="TreeGrafter"/>
</dbReference>
<feature type="binding site" evidence="7">
    <location>
        <begin position="15"/>
        <end position="19"/>
    </location>
    <ligand>
        <name>L-glutamate</name>
        <dbReference type="ChEBI" id="CHEBI:29985"/>
    </ligand>
</feature>
<dbReference type="PRINTS" id="PR00987">
    <property type="entry name" value="TRNASYNTHGLU"/>
</dbReference>
<evidence type="ECO:0000256" key="1">
    <source>
        <dbReference type="ARBA" id="ARBA00022598"/>
    </source>
</evidence>
<keyword evidence="3 7" id="KW-0547">Nucleotide-binding</keyword>
<keyword evidence="5 7" id="KW-0067">ATP-binding</keyword>
<dbReference type="SUPFAM" id="SSF52374">
    <property type="entry name" value="Nucleotidylyl transferase"/>
    <property type="match status" value="1"/>
</dbReference>
<evidence type="ECO:0000259" key="9">
    <source>
        <dbReference type="Pfam" id="PF00749"/>
    </source>
</evidence>
<dbReference type="NCBIfam" id="NF004314">
    <property type="entry name" value="PRK05710.1-3"/>
    <property type="match status" value="1"/>
</dbReference>
<accession>A0A1C3NEG2</accession>
<feature type="binding site" evidence="7">
    <location>
        <position position="129"/>
    </location>
    <ligand>
        <name>Zn(2+)</name>
        <dbReference type="ChEBI" id="CHEBI:29105"/>
    </ligand>
</feature>
<evidence type="ECO:0000256" key="6">
    <source>
        <dbReference type="ARBA" id="ARBA00023146"/>
    </source>
</evidence>
<dbReference type="InterPro" id="IPR022380">
    <property type="entry name" value="Glu-Q_tRNA(Asp)_Synthase"/>
</dbReference>
<comment type="cofactor">
    <cofactor evidence="7">
        <name>Zn(2+)</name>
        <dbReference type="ChEBI" id="CHEBI:29105"/>
    </cofactor>
    <text evidence="7">Binds 1 zinc ion per subunit.</text>
</comment>
<evidence type="ECO:0000256" key="3">
    <source>
        <dbReference type="ARBA" id="ARBA00022741"/>
    </source>
</evidence>
<keyword evidence="4 7" id="KW-0862">Zinc</keyword>
<dbReference type="GO" id="GO:0005524">
    <property type="term" value="F:ATP binding"/>
    <property type="evidence" value="ECO:0007669"/>
    <property type="project" value="UniProtKB-KW"/>
</dbReference>
<dbReference type="GO" id="GO:0006400">
    <property type="term" value="P:tRNA modification"/>
    <property type="evidence" value="ECO:0007669"/>
    <property type="project" value="InterPro"/>
</dbReference>
<feature type="binding site" evidence="7">
    <location>
        <position position="244"/>
    </location>
    <ligand>
        <name>ATP</name>
        <dbReference type="ChEBI" id="CHEBI:30616"/>
    </ligand>
</feature>
<feature type="domain" description="Glutamyl/glutaminyl-tRNA synthetase class Ib catalytic" evidence="9">
    <location>
        <begin position="15"/>
        <end position="248"/>
    </location>
</feature>
<feature type="binding site" evidence="7">
    <location>
        <position position="107"/>
    </location>
    <ligand>
        <name>Zn(2+)</name>
        <dbReference type="ChEBI" id="CHEBI:29105"/>
    </ligand>
</feature>
<dbReference type="EMBL" id="FKLO01000033">
    <property type="protein sequence ID" value="SBV30986.1"/>
    <property type="molecule type" value="Genomic_DNA"/>
</dbReference>
<keyword evidence="8" id="KW-0648">Protein biosynthesis</keyword>
<dbReference type="PANTHER" id="PTHR43311:SF1">
    <property type="entry name" value="GLUTAMYL-Q TRNA(ASP) SYNTHETASE"/>
    <property type="match status" value="1"/>
</dbReference>
<dbReference type="GO" id="GO:0006424">
    <property type="term" value="P:glutamyl-tRNA aminoacylation"/>
    <property type="evidence" value="ECO:0007669"/>
    <property type="project" value="InterPro"/>
</dbReference>
<name>A0A1C3NEG2_9GAMM</name>
<dbReference type="Proteomes" id="UP000190837">
    <property type="component" value="Unassembled WGS sequence"/>
</dbReference>
<dbReference type="GO" id="GO:0005829">
    <property type="term" value="C:cytosol"/>
    <property type="evidence" value="ECO:0007669"/>
    <property type="project" value="TreeGrafter"/>
</dbReference>
<dbReference type="GO" id="GO:0008270">
    <property type="term" value="F:zinc ion binding"/>
    <property type="evidence" value="ECO:0007669"/>
    <property type="project" value="UniProtKB-UniRule"/>
</dbReference>
<feature type="binding site" evidence="7">
    <location>
        <position position="203"/>
    </location>
    <ligand>
        <name>L-glutamate</name>
        <dbReference type="ChEBI" id="CHEBI:29985"/>
    </ligand>
</feature>
<feature type="binding site" evidence="7">
    <location>
        <position position="51"/>
    </location>
    <ligand>
        <name>L-glutamate</name>
        <dbReference type="ChEBI" id="CHEBI:29985"/>
    </ligand>
</feature>
<proteinExistence type="inferred from homology"/>
<evidence type="ECO:0000256" key="8">
    <source>
        <dbReference type="RuleBase" id="RU363037"/>
    </source>
</evidence>
<dbReference type="HAMAP" id="MF_01428">
    <property type="entry name" value="Glu_Q_tRNA_synth"/>
    <property type="match status" value="1"/>
</dbReference>
<comment type="similarity">
    <text evidence="7">Belongs to the class-I aminoacyl-tRNA synthetase family. GluQ subfamily.</text>
</comment>
<protein>
    <recommendedName>
        <fullName evidence="7">Glutamyl-Q tRNA(Asp) synthetase</fullName>
        <shortName evidence="7">Glu-Q-RSs</shortName>
        <ecNumber evidence="7">6.1.1.-</ecNumber>
    </recommendedName>
</protein>
<evidence type="ECO:0000256" key="4">
    <source>
        <dbReference type="ARBA" id="ARBA00022833"/>
    </source>
</evidence>
<keyword evidence="2 7" id="KW-0479">Metal-binding</keyword>
<keyword evidence="1 7" id="KW-0436">Ligase</keyword>
<organism evidence="10 11">
    <name type="scientific">Cardiobacterium hominis</name>
    <dbReference type="NCBI Taxonomy" id="2718"/>
    <lineage>
        <taxon>Bacteria</taxon>
        <taxon>Pseudomonadati</taxon>
        <taxon>Pseudomonadota</taxon>
        <taxon>Gammaproteobacteria</taxon>
        <taxon>Cardiobacteriales</taxon>
        <taxon>Cardiobacteriaceae</taxon>
        <taxon>Cardiobacterium</taxon>
    </lineage>
</organism>
<evidence type="ECO:0000256" key="5">
    <source>
        <dbReference type="ARBA" id="ARBA00022840"/>
    </source>
</evidence>
<gene>
    <name evidence="7" type="primary">gluQ</name>
    <name evidence="10" type="ORF">CHUV0807_0789</name>
</gene>
<dbReference type="Gene3D" id="3.40.50.620">
    <property type="entry name" value="HUPs"/>
    <property type="match status" value="1"/>
</dbReference>
<dbReference type="PANTHER" id="PTHR43311">
    <property type="entry name" value="GLUTAMATE--TRNA LIGASE"/>
    <property type="match status" value="1"/>
</dbReference>
<dbReference type="EC" id="6.1.1.-" evidence="7"/>
<dbReference type="InterPro" id="IPR014729">
    <property type="entry name" value="Rossmann-like_a/b/a_fold"/>
</dbReference>
<dbReference type="NCBIfam" id="TIGR03838">
    <property type="entry name" value="queuosine_YadB"/>
    <property type="match status" value="1"/>
</dbReference>
<feature type="binding site" evidence="7">
    <location>
        <position position="185"/>
    </location>
    <ligand>
        <name>L-glutamate</name>
        <dbReference type="ChEBI" id="CHEBI:29985"/>
    </ligand>
</feature>
<sequence>MWYKAAMNMKPYIGRFAPTPSGPLHLGSLVAALGSYLDARAHGGRWLLRVEDVDRTRSRADYIAAQLQSLRAHGLHHDGEIRVQSAHLADYQAALAQLRPHLYPCDCSRKYWHAQAQMGALGLVYPGCCRGRVLDSLAPDDAAIRLRLPEETVAFADRWLGECRFDLAREIGDPVLRRRDSDIAYALAVVVDDGLQGVTDVVRGQDLVAATAIHLVLQDMLGLPPPRYLHLPLVLNADGSKLSKQNHAPALDDATPAANLRAALRHLQQDDSGFSDTMPVDALLEEAVRRWRVPVR</sequence>
<dbReference type="Pfam" id="PF00749">
    <property type="entry name" value="tRNA-synt_1c"/>
    <property type="match status" value="1"/>
</dbReference>